<organism evidence="10 11">
    <name type="scientific">Leuconostoc inhae</name>
    <dbReference type="NCBI Taxonomy" id="178001"/>
    <lineage>
        <taxon>Bacteria</taxon>
        <taxon>Bacillati</taxon>
        <taxon>Bacillota</taxon>
        <taxon>Bacilli</taxon>
        <taxon>Lactobacillales</taxon>
        <taxon>Lactobacillaceae</taxon>
        <taxon>Leuconostoc</taxon>
    </lineage>
</organism>
<dbReference type="PANTHER" id="PTHR48111">
    <property type="entry name" value="REGULATOR OF RPOS"/>
    <property type="match status" value="1"/>
</dbReference>
<dbReference type="SUPFAM" id="SSF52172">
    <property type="entry name" value="CheY-like"/>
    <property type="match status" value="1"/>
</dbReference>
<name>A0ABP2B3R1_9LACO</name>
<evidence type="ECO:0000256" key="3">
    <source>
        <dbReference type="ARBA" id="ARBA00023015"/>
    </source>
</evidence>
<keyword evidence="3" id="KW-0805">Transcription regulation</keyword>
<evidence type="ECO:0000256" key="5">
    <source>
        <dbReference type="ARBA" id="ARBA00023163"/>
    </source>
</evidence>
<keyword evidence="11" id="KW-1185">Reference proteome</keyword>
<keyword evidence="5" id="KW-0804">Transcription</keyword>
<dbReference type="EMBL" id="FBTB01000010">
    <property type="protein sequence ID" value="CUW07388.1"/>
    <property type="molecule type" value="Genomic_DNA"/>
</dbReference>
<keyword evidence="4 7" id="KW-0238">DNA-binding</keyword>
<dbReference type="Pfam" id="PF00072">
    <property type="entry name" value="Response_reg"/>
    <property type="match status" value="1"/>
</dbReference>
<dbReference type="InterPro" id="IPR016032">
    <property type="entry name" value="Sig_transdc_resp-reg_C-effctor"/>
</dbReference>
<dbReference type="PANTHER" id="PTHR48111:SF73">
    <property type="entry name" value="ALKALINE PHOSPHATASE SYNTHESIS TRANSCRIPTIONAL REGULATORY PROTEIN PHOP"/>
    <property type="match status" value="1"/>
</dbReference>
<keyword evidence="1 6" id="KW-0597">Phosphoprotein</keyword>
<dbReference type="SMART" id="SM00862">
    <property type="entry name" value="Trans_reg_C"/>
    <property type="match status" value="1"/>
</dbReference>
<dbReference type="SMART" id="SM00448">
    <property type="entry name" value="REC"/>
    <property type="match status" value="1"/>
</dbReference>
<feature type="domain" description="OmpR/PhoB-type" evidence="9">
    <location>
        <begin position="141"/>
        <end position="240"/>
    </location>
</feature>
<dbReference type="CDD" id="cd00383">
    <property type="entry name" value="trans_reg_C"/>
    <property type="match status" value="1"/>
</dbReference>
<gene>
    <name evidence="10" type="ORF">KSL4_1290</name>
</gene>
<dbReference type="InterPro" id="IPR039420">
    <property type="entry name" value="WalR-like"/>
</dbReference>
<evidence type="ECO:0000313" key="10">
    <source>
        <dbReference type="EMBL" id="CUW07388.1"/>
    </source>
</evidence>
<sequence>MHWAKVKCINIMTKILVVDDEPAISTLLKYNLEQNGYQVTIATDGQSAYELIGEQTFDAILLDLMLPVMDGMTVLKNLRQDKIATPVLLVTAKGDEFDRVFGLELGADDYITKPFSLREVLARLKAVLRRSQTERSTSDKPDVIEIQDIVIDDNKKVVTKAGKNLTLTPREYELLLYFSQRVGRVIDRETILTAVWGYEFVGESRMVDMHISNLREKVENNPKSPQILKTVRGFGYTMVN</sequence>
<dbReference type="InterPro" id="IPR036388">
    <property type="entry name" value="WH-like_DNA-bd_sf"/>
</dbReference>
<dbReference type="InterPro" id="IPR001867">
    <property type="entry name" value="OmpR/PhoB-type_DNA-bd"/>
</dbReference>
<evidence type="ECO:0000313" key="11">
    <source>
        <dbReference type="Proteomes" id="UP000199047"/>
    </source>
</evidence>
<dbReference type="InterPro" id="IPR011006">
    <property type="entry name" value="CheY-like_superfamily"/>
</dbReference>
<dbReference type="Gene3D" id="6.10.250.690">
    <property type="match status" value="1"/>
</dbReference>
<evidence type="ECO:0000256" key="4">
    <source>
        <dbReference type="ARBA" id="ARBA00023125"/>
    </source>
</evidence>
<dbReference type="Gene3D" id="1.10.10.10">
    <property type="entry name" value="Winged helix-like DNA-binding domain superfamily/Winged helix DNA-binding domain"/>
    <property type="match status" value="1"/>
</dbReference>
<dbReference type="Gene3D" id="3.40.50.2300">
    <property type="match status" value="1"/>
</dbReference>
<reference evidence="10 11" key="1">
    <citation type="submission" date="2015-12" db="EMBL/GenBank/DDBJ databases">
        <authorList>
            <person name="Andreevskaya M."/>
        </authorList>
    </citation>
    <scope>NUCLEOTIDE SEQUENCE [LARGE SCALE GENOMIC DNA]</scope>
    <source>
        <strain evidence="10 11">KSL4-2</strain>
    </source>
</reference>
<dbReference type="PROSITE" id="PS51755">
    <property type="entry name" value="OMPR_PHOB"/>
    <property type="match status" value="1"/>
</dbReference>
<evidence type="ECO:0000256" key="6">
    <source>
        <dbReference type="PROSITE-ProRule" id="PRU00169"/>
    </source>
</evidence>
<dbReference type="PROSITE" id="PS50110">
    <property type="entry name" value="RESPONSE_REGULATORY"/>
    <property type="match status" value="1"/>
</dbReference>
<comment type="caution">
    <text evidence="10">The sequence shown here is derived from an EMBL/GenBank/DDBJ whole genome shotgun (WGS) entry which is preliminary data.</text>
</comment>
<accession>A0ABP2B3R1</accession>
<evidence type="ECO:0000259" key="8">
    <source>
        <dbReference type="PROSITE" id="PS50110"/>
    </source>
</evidence>
<evidence type="ECO:0000259" key="9">
    <source>
        <dbReference type="PROSITE" id="PS51755"/>
    </source>
</evidence>
<protein>
    <submittedName>
        <fullName evidence="10">Alkaline phosphatase synthesis transcriptional regulatory protein PhoP</fullName>
    </submittedName>
</protein>
<feature type="modified residue" description="4-aspartylphosphate" evidence="6">
    <location>
        <position position="63"/>
    </location>
</feature>
<evidence type="ECO:0000256" key="2">
    <source>
        <dbReference type="ARBA" id="ARBA00023012"/>
    </source>
</evidence>
<evidence type="ECO:0000256" key="7">
    <source>
        <dbReference type="PROSITE-ProRule" id="PRU01091"/>
    </source>
</evidence>
<feature type="DNA-binding region" description="OmpR/PhoB-type" evidence="7">
    <location>
        <begin position="141"/>
        <end position="240"/>
    </location>
</feature>
<proteinExistence type="predicted"/>
<dbReference type="Proteomes" id="UP000199047">
    <property type="component" value="Unassembled WGS sequence"/>
</dbReference>
<evidence type="ECO:0000256" key="1">
    <source>
        <dbReference type="ARBA" id="ARBA00022553"/>
    </source>
</evidence>
<dbReference type="SUPFAM" id="SSF46894">
    <property type="entry name" value="C-terminal effector domain of the bipartite response regulators"/>
    <property type="match status" value="1"/>
</dbReference>
<keyword evidence="2" id="KW-0902">Two-component regulatory system</keyword>
<feature type="domain" description="Response regulatory" evidence="8">
    <location>
        <begin position="14"/>
        <end position="128"/>
    </location>
</feature>
<dbReference type="InterPro" id="IPR001789">
    <property type="entry name" value="Sig_transdc_resp-reg_receiver"/>
</dbReference>
<dbReference type="Pfam" id="PF00486">
    <property type="entry name" value="Trans_reg_C"/>
    <property type="match status" value="1"/>
</dbReference>